<dbReference type="AlphaFoldDB" id="A0A1C3E781"/>
<sequence length="79" mass="8435">MSLLPLIPSGRKRLDESEEAALQNSRHFGLSSTLQVGTVWPDGIAEVPAGRRQEEFDTGIPTVECGPGDACPMKVTAVI</sequence>
<dbReference type="EMBL" id="LYDR01000144">
    <property type="protein sequence ID" value="ODA29081.1"/>
    <property type="molecule type" value="Genomic_DNA"/>
</dbReference>
<organism evidence="1 2">
    <name type="scientific">Planctopirus hydrillae</name>
    <dbReference type="NCBI Taxonomy" id="1841610"/>
    <lineage>
        <taxon>Bacteria</taxon>
        <taxon>Pseudomonadati</taxon>
        <taxon>Planctomycetota</taxon>
        <taxon>Planctomycetia</taxon>
        <taxon>Planctomycetales</taxon>
        <taxon>Planctomycetaceae</taxon>
        <taxon>Planctopirus</taxon>
    </lineage>
</organism>
<comment type="caution">
    <text evidence="1">The sequence shown here is derived from an EMBL/GenBank/DDBJ whole genome shotgun (WGS) entry which is preliminary data.</text>
</comment>
<gene>
    <name evidence="1" type="ORF">A6X21_09700</name>
</gene>
<keyword evidence="2" id="KW-1185">Reference proteome</keyword>
<accession>A0A1C3E781</accession>
<name>A0A1C3E781_9PLAN</name>
<dbReference type="Proteomes" id="UP000094828">
    <property type="component" value="Unassembled WGS sequence"/>
</dbReference>
<evidence type="ECO:0000313" key="2">
    <source>
        <dbReference type="Proteomes" id="UP000094828"/>
    </source>
</evidence>
<proteinExistence type="predicted"/>
<reference evidence="1 2" key="1">
    <citation type="submission" date="2016-05" db="EMBL/GenBank/DDBJ databases">
        <title>Genomic and physiological characterization of Planctopirus sp. isolated from fresh water lake.</title>
        <authorList>
            <person name="Subhash Y."/>
            <person name="Ramana C."/>
        </authorList>
    </citation>
    <scope>NUCLEOTIDE SEQUENCE [LARGE SCALE GENOMIC DNA]</scope>
    <source>
        <strain evidence="1 2">JC280</strain>
    </source>
</reference>
<protein>
    <submittedName>
        <fullName evidence="1">Uncharacterized protein</fullName>
    </submittedName>
</protein>
<evidence type="ECO:0000313" key="1">
    <source>
        <dbReference type="EMBL" id="ODA29081.1"/>
    </source>
</evidence>
<dbReference type="STRING" id="1841610.A6X21_09700"/>